<gene>
    <name evidence="1" type="ORF">JTE90_001086</name>
</gene>
<dbReference type="GO" id="GO:0045494">
    <property type="term" value="P:photoreceptor cell maintenance"/>
    <property type="evidence" value="ECO:0007669"/>
    <property type="project" value="TreeGrafter"/>
</dbReference>
<reference evidence="1 2" key="1">
    <citation type="journal article" date="2022" name="Nat. Ecol. Evol.">
        <title>A masculinizing supergene underlies an exaggerated male reproductive morph in a spider.</title>
        <authorList>
            <person name="Hendrickx F."/>
            <person name="De Corte Z."/>
            <person name="Sonet G."/>
            <person name="Van Belleghem S.M."/>
            <person name="Kostlbacher S."/>
            <person name="Vangestel C."/>
        </authorList>
    </citation>
    <scope>NUCLEOTIDE SEQUENCE [LARGE SCALE GENOMIC DNA]</scope>
    <source>
        <strain evidence="1">W744_W776</strain>
    </source>
</reference>
<dbReference type="SUPFAM" id="SSF48592">
    <property type="entry name" value="GroEL equatorial domain-like"/>
    <property type="match status" value="1"/>
</dbReference>
<keyword evidence="2" id="KW-1185">Reference proteome</keyword>
<dbReference type="AlphaFoldDB" id="A0AAV6UKP9"/>
<protein>
    <submittedName>
        <fullName evidence="1">Uncharacterized protein</fullName>
    </submittedName>
</protein>
<dbReference type="InterPro" id="IPR042984">
    <property type="entry name" value="BBS12"/>
</dbReference>
<accession>A0AAV6UKP9</accession>
<organism evidence="1 2">
    <name type="scientific">Oedothorax gibbosus</name>
    <dbReference type="NCBI Taxonomy" id="931172"/>
    <lineage>
        <taxon>Eukaryota</taxon>
        <taxon>Metazoa</taxon>
        <taxon>Ecdysozoa</taxon>
        <taxon>Arthropoda</taxon>
        <taxon>Chelicerata</taxon>
        <taxon>Arachnida</taxon>
        <taxon>Araneae</taxon>
        <taxon>Araneomorphae</taxon>
        <taxon>Entelegynae</taxon>
        <taxon>Araneoidea</taxon>
        <taxon>Linyphiidae</taxon>
        <taxon>Erigoninae</taxon>
        <taxon>Oedothorax</taxon>
    </lineage>
</organism>
<comment type="caution">
    <text evidence="1">The sequence shown here is derived from an EMBL/GenBank/DDBJ whole genome shotgun (WGS) entry which is preliminary data.</text>
</comment>
<dbReference type="PANTHER" id="PTHR46883:SF1">
    <property type="entry name" value="BARDET-BIEDL SYNDROME 12 PROTEIN"/>
    <property type="match status" value="1"/>
</dbReference>
<dbReference type="InterPro" id="IPR027413">
    <property type="entry name" value="GROEL-like_equatorial_sf"/>
</dbReference>
<sequence length="202" mass="23935">MKPQTLILCHPSEPVLKSLEHQFWHIASRLHLALKSNQLLPGGGKTEKFCYDSIMKHSPESMPERRVRKGVANGFLNYFKIISCKKDMIQKVKDRPSFDEATSKFQAWQSAMSLVLSILQCDYFIINDSDSQIVKELDMNKRQLFFVKVPIFSNSRGFKRRFHFCLRKHSIFRIQHAILKLFSFWIWRTKAVVQRRWFRLLA</sequence>
<evidence type="ECO:0000313" key="1">
    <source>
        <dbReference type="EMBL" id="KAG8184269.1"/>
    </source>
</evidence>
<dbReference type="Proteomes" id="UP000827092">
    <property type="component" value="Unassembled WGS sequence"/>
</dbReference>
<name>A0AAV6UKP9_9ARAC</name>
<dbReference type="PANTHER" id="PTHR46883">
    <property type="entry name" value="BARDET-BIEDL SYNDROME 12 PROTEIN"/>
    <property type="match status" value="1"/>
</dbReference>
<proteinExistence type="predicted"/>
<dbReference type="EMBL" id="JAFNEN010000380">
    <property type="protein sequence ID" value="KAG8184269.1"/>
    <property type="molecule type" value="Genomic_DNA"/>
</dbReference>
<evidence type="ECO:0000313" key="2">
    <source>
        <dbReference type="Proteomes" id="UP000827092"/>
    </source>
</evidence>
<dbReference type="GO" id="GO:0051131">
    <property type="term" value="P:chaperone-mediated protein complex assembly"/>
    <property type="evidence" value="ECO:0007669"/>
    <property type="project" value="InterPro"/>
</dbReference>